<proteinExistence type="inferred from homology"/>
<dbReference type="Gene3D" id="3.40.1360.10">
    <property type="match status" value="1"/>
</dbReference>
<reference evidence="1" key="1">
    <citation type="submission" date="2020-04" db="EMBL/GenBank/DDBJ databases">
        <authorList>
            <person name="Chiriac C."/>
            <person name="Salcher M."/>
            <person name="Ghai R."/>
            <person name="Kavagutti S V."/>
        </authorList>
    </citation>
    <scope>NUCLEOTIDE SEQUENCE</scope>
</reference>
<dbReference type="InterPro" id="IPR036977">
    <property type="entry name" value="DNA_primase_Znf_CHC2"/>
</dbReference>
<organism evidence="1">
    <name type="scientific">uncultured Caudovirales phage</name>
    <dbReference type="NCBI Taxonomy" id="2100421"/>
    <lineage>
        <taxon>Viruses</taxon>
        <taxon>Duplodnaviria</taxon>
        <taxon>Heunggongvirae</taxon>
        <taxon>Uroviricota</taxon>
        <taxon>Caudoviricetes</taxon>
        <taxon>Peduoviridae</taxon>
        <taxon>Maltschvirus</taxon>
        <taxon>Maltschvirus maltsch</taxon>
    </lineage>
</organism>
<gene>
    <name evidence="1" type="ORF">UFOVP447_176</name>
</gene>
<dbReference type="GO" id="GO:0006260">
    <property type="term" value="P:DNA replication"/>
    <property type="evidence" value="ECO:0007669"/>
    <property type="project" value="InterPro"/>
</dbReference>
<dbReference type="GO" id="GO:0008270">
    <property type="term" value="F:zinc ion binding"/>
    <property type="evidence" value="ECO:0007669"/>
    <property type="project" value="InterPro"/>
</dbReference>
<dbReference type="EMBL" id="LR796423">
    <property type="protein sequence ID" value="CAB4143554.1"/>
    <property type="molecule type" value="Genomic_DNA"/>
</dbReference>
<dbReference type="HAMAP" id="MF_04157">
    <property type="entry name" value="PRIMASE_T4"/>
    <property type="match status" value="1"/>
</dbReference>
<dbReference type="SUPFAM" id="SSF57783">
    <property type="entry name" value="Zinc beta-ribbon"/>
    <property type="match status" value="1"/>
</dbReference>
<sequence>MLWLDTKYVSLLSFRLRNFKRKGNDQWNFSCPFCGDSKTNKHKARGFIFERKGKLRYYCHNCNIPGVDVPKLVKHLDPMMYDEYLKEKLMADPVKREKTDVELFADKMKPPVFVSSSPLKHLKKISQFKPASVVKVWVDGRKLPPESHYRLFFSKEFKHWVNEYCLPNKFDEDSLTRDEPRLVIPFIDEEGNLFGFQGRSFAKNAAVRYITIILDNSKPKVFGLDKVNVKLPHIYVVEGPLDSLFIPNCIASCGSDLTTSLHRVVNDKSKFIVVYDNEPRNEEIVKKIEKAINAGYNVCIWPDTMAEKDINDMVLAGYTPAKVLDIINENVYSGLKAKLRFSEWKKV</sequence>
<accession>A0A6J5MA01</accession>
<dbReference type="SUPFAM" id="SSF56731">
    <property type="entry name" value="DNA primase core"/>
    <property type="match status" value="1"/>
</dbReference>
<dbReference type="GO" id="GO:0003677">
    <property type="term" value="F:DNA binding"/>
    <property type="evidence" value="ECO:0007669"/>
    <property type="project" value="InterPro"/>
</dbReference>
<evidence type="ECO:0000313" key="1">
    <source>
        <dbReference type="EMBL" id="CAB4143554.1"/>
    </source>
</evidence>
<protein>
    <submittedName>
        <fullName evidence="1">DNA primase</fullName>
    </submittedName>
</protein>
<dbReference type="Gene3D" id="3.90.580.10">
    <property type="entry name" value="Zinc finger, CHC2-type domain"/>
    <property type="match status" value="1"/>
</dbReference>
<dbReference type="InterPro" id="IPR046392">
    <property type="entry name" value="PRIMASE_T4"/>
</dbReference>
<name>A0A6J5MA01_9CAUD</name>